<feature type="transmembrane region" description="Helical" evidence="6">
    <location>
        <begin position="534"/>
        <end position="558"/>
    </location>
</feature>
<evidence type="ECO:0000256" key="2">
    <source>
        <dbReference type="ARBA" id="ARBA00008333"/>
    </source>
</evidence>
<dbReference type="GO" id="GO:0033573">
    <property type="term" value="C:high-affinity iron permease complex"/>
    <property type="evidence" value="ECO:0007669"/>
    <property type="project" value="InterPro"/>
</dbReference>
<dbReference type="InterPro" id="IPR004923">
    <property type="entry name" value="FTR1/Fip1/EfeU"/>
</dbReference>
<evidence type="ECO:0000256" key="3">
    <source>
        <dbReference type="ARBA" id="ARBA00022692"/>
    </source>
</evidence>
<name>A0A430FWJ0_9BIFI</name>
<sequence length="617" mass="64280">MPFHATMGSHARRVAAPGALLASLTMLLCVAVAPAGIAHALPTADGTTAGITTVTLADGNTAGNTTDTTGDTADATATNPNADYDTWTAVADDIAAQLKDGVDTYATDRPSASSVISPAYNMTYRASYFAAAVTDVLGADAQQALADRFQSVLQLTYTDGNADELATQVDDLTAALADAAATLDASADLKNPRDYAAASLAETQSQRQDLQANKKTTYTGRGDRTWSDVAAEMDDILDEAVATAKGGDGQGGADKVNEAYYQYYERLGFEKNVMNAIGGSRVSLVESTFKDARKAMVAGKPASETASIVDSLKSMLDEDAAQLDGGAADQVNGFTRFVTSSIGQAFLVLVREGLEALLVVAATVAYLVKSGNRRFVRWIYVGVAAGLAGSGVVAAIFVALFGGSGPVQEIMEGVCALIAMGMLLWTSNWMLNKSSVEAWNRYIRSKTEAAVADASAATAAGGAASARTVGSLALLSFLAVFREGAETVIFYQSIYSMTQDAHGMWVGGLLAAAVLLVVFVLIRFTSVRIPIGPFFLVTSILMSALVIVFAGGGVHSLIEGDLLPGLYLAGLPTNDWLGFYPYAETVVAQIVAAVAVLALFAVGYVRQRRAKAAAETA</sequence>
<keyword evidence="3 6" id="KW-0812">Transmembrane</keyword>
<dbReference type="Pfam" id="PF03239">
    <property type="entry name" value="FTR1"/>
    <property type="match status" value="2"/>
</dbReference>
<feature type="transmembrane region" description="Helical" evidence="6">
    <location>
        <begin position="501"/>
        <end position="522"/>
    </location>
</feature>
<comment type="caution">
    <text evidence="8">The sequence shown here is derived from an EMBL/GenBank/DDBJ whole genome shotgun (WGS) entry which is preliminary data.</text>
</comment>
<evidence type="ECO:0000256" key="6">
    <source>
        <dbReference type="SAM" id="Phobius"/>
    </source>
</evidence>
<dbReference type="GO" id="GO:0015093">
    <property type="term" value="F:ferrous iron transmembrane transporter activity"/>
    <property type="evidence" value="ECO:0007669"/>
    <property type="project" value="TreeGrafter"/>
</dbReference>
<feature type="signal peptide" evidence="7">
    <location>
        <begin position="1"/>
        <end position="40"/>
    </location>
</feature>
<keyword evidence="5 6" id="KW-0472">Membrane</keyword>
<proteinExistence type="inferred from homology"/>
<evidence type="ECO:0000313" key="9">
    <source>
        <dbReference type="Proteomes" id="UP000287470"/>
    </source>
</evidence>
<dbReference type="EMBL" id="QXGK01000002">
    <property type="protein sequence ID" value="RSX58460.1"/>
    <property type="molecule type" value="Genomic_DNA"/>
</dbReference>
<gene>
    <name evidence="8" type="ORF">D2E24_0339</name>
</gene>
<dbReference type="Proteomes" id="UP000287470">
    <property type="component" value="Unassembled WGS sequence"/>
</dbReference>
<protein>
    <submittedName>
        <fullName evidence="8">Iron permease</fullName>
    </submittedName>
</protein>
<reference evidence="8 9" key="1">
    <citation type="submission" date="2018-09" db="EMBL/GenBank/DDBJ databases">
        <title>Characterization of the phylogenetic diversity of five novel species belonging to the genus Bifidobacterium.</title>
        <authorList>
            <person name="Lugli G.A."/>
            <person name="Duranti S."/>
            <person name="Milani C."/>
        </authorList>
    </citation>
    <scope>NUCLEOTIDE SEQUENCE [LARGE SCALE GENOMIC DNA]</scope>
    <source>
        <strain evidence="8 9">2033B</strain>
    </source>
</reference>
<evidence type="ECO:0000313" key="8">
    <source>
        <dbReference type="EMBL" id="RSX58460.1"/>
    </source>
</evidence>
<accession>A0A430FWJ0</accession>
<dbReference type="AlphaFoldDB" id="A0A430FWJ0"/>
<evidence type="ECO:0000256" key="4">
    <source>
        <dbReference type="ARBA" id="ARBA00022989"/>
    </source>
</evidence>
<keyword evidence="7" id="KW-0732">Signal</keyword>
<comment type="similarity">
    <text evidence="2">Belongs to the oxidase-dependent Fe transporter (OFeT) (TC 9.A.10.1) family.</text>
</comment>
<feature type="transmembrane region" description="Helical" evidence="6">
    <location>
        <begin position="451"/>
        <end position="481"/>
    </location>
</feature>
<evidence type="ECO:0000256" key="1">
    <source>
        <dbReference type="ARBA" id="ARBA00004141"/>
    </source>
</evidence>
<keyword evidence="4 6" id="KW-1133">Transmembrane helix</keyword>
<keyword evidence="9" id="KW-1185">Reference proteome</keyword>
<dbReference type="PANTHER" id="PTHR31632:SF2">
    <property type="entry name" value="PLASMA MEMBRANE IRON PERMEASE"/>
    <property type="match status" value="1"/>
</dbReference>
<feature type="chain" id="PRO_5019529581" evidence="7">
    <location>
        <begin position="41"/>
        <end position="617"/>
    </location>
</feature>
<comment type="subcellular location">
    <subcellularLocation>
        <location evidence="1">Membrane</location>
        <topology evidence="1">Multi-pass membrane protein</topology>
    </subcellularLocation>
</comment>
<evidence type="ECO:0000256" key="5">
    <source>
        <dbReference type="ARBA" id="ARBA00023136"/>
    </source>
</evidence>
<feature type="transmembrane region" description="Helical" evidence="6">
    <location>
        <begin position="410"/>
        <end position="431"/>
    </location>
</feature>
<feature type="transmembrane region" description="Helical" evidence="6">
    <location>
        <begin position="586"/>
        <end position="605"/>
    </location>
</feature>
<dbReference type="PANTHER" id="PTHR31632">
    <property type="entry name" value="IRON TRANSPORTER FTH1"/>
    <property type="match status" value="1"/>
</dbReference>
<evidence type="ECO:0000256" key="7">
    <source>
        <dbReference type="SAM" id="SignalP"/>
    </source>
</evidence>
<organism evidence="8 9">
    <name type="scientific">Bifidobacterium samirii</name>
    <dbReference type="NCBI Taxonomy" id="2306974"/>
    <lineage>
        <taxon>Bacteria</taxon>
        <taxon>Bacillati</taxon>
        <taxon>Actinomycetota</taxon>
        <taxon>Actinomycetes</taxon>
        <taxon>Bifidobacteriales</taxon>
        <taxon>Bifidobacteriaceae</taxon>
        <taxon>Bifidobacterium</taxon>
    </lineage>
</organism>
<feature type="transmembrane region" description="Helical" evidence="6">
    <location>
        <begin position="380"/>
        <end position="404"/>
    </location>
</feature>